<organismHost>
    <name type="scientific">Wiseana cervinata</name>
    <dbReference type="NCBI Taxonomy" id="107013"/>
</organismHost>
<dbReference type="EMBL" id="GQ918152">
    <property type="protein sequence ID" value="ADO00422.1"/>
    <property type="molecule type" value="Genomic_DNA"/>
</dbReference>
<dbReference type="PROSITE" id="PS51257">
    <property type="entry name" value="PROKAR_LIPOPROTEIN"/>
    <property type="match status" value="1"/>
</dbReference>
<protein>
    <submittedName>
        <fullName evidence="1">Uncharacterized protein</fullName>
    </submittedName>
</protein>
<evidence type="ECO:0000313" key="1">
    <source>
        <dbReference type="EMBL" id="ADO00422.1"/>
    </source>
</evidence>
<accession>G0T5A5</accession>
<evidence type="ECO:0000313" key="2">
    <source>
        <dbReference type="Proteomes" id="UP000112896"/>
    </source>
</evidence>
<name>G0T5A5_IRV9</name>
<sequence>MNKSLIVVIVVLSLSVSSVLGGGWTSCGGTSFQTKTVELGVYNTKEKCGRHCGNGCTGYCGKNMYSYSCFHHQPEFPNYRCECTLISLCHDI</sequence>
<proteinExistence type="predicted"/>
<dbReference type="RefSeq" id="YP_004732862.1">
    <property type="nucleotide sequence ID" value="NC_015780.1"/>
</dbReference>
<dbReference type="Proteomes" id="UP000112896">
    <property type="component" value="Segment"/>
</dbReference>
<reference evidence="1 2" key="1">
    <citation type="journal article" date="2011" name="J. Virol.">
        <title>Genomic and proteomic analysis of invertebrate iridovirus type 9.</title>
        <authorList>
            <person name="Wong C.K."/>
            <person name="Young V.L."/>
            <person name="Kleffmann T."/>
            <person name="Ward V.K."/>
        </authorList>
    </citation>
    <scope>NUCLEOTIDE SEQUENCE [LARGE SCALE GENOMIC DNA]</scope>
</reference>
<dbReference type="KEGG" id="vg:10963801"/>
<dbReference type="GeneID" id="10963801"/>
<organism evidence="1 2">
    <name type="scientific">Wiseana iridescent virus</name>
    <name type="common">WIV</name>
    <name type="synonym">Insect iridescent virus type 9</name>
    <dbReference type="NCBI Taxonomy" id="68347"/>
    <lineage>
        <taxon>Viruses</taxon>
        <taxon>Varidnaviria</taxon>
        <taxon>Bamfordvirae</taxon>
        <taxon>Nucleocytoviricota</taxon>
        <taxon>Megaviricetes</taxon>
        <taxon>Pimascovirales</taxon>
        <taxon>Pimascovirales incertae sedis</taxon>
        <taxon>Iridoviridae</taxon>
        <taxon>Betairidovirinae</taxon>
        <taxon>Chloriridovirus</taxon>
        <taxon>Chloriridovirus wiseana1</taxon>
        <taxon>Invertebrate iridescent virus 9</taxon>
    </lineage>
</organism>
<keyword evidence="2" id="KW-1185">Reference proteome</keyword>